<evidence type="ECO:0000313" key="1">
    <source>
        <dbReference type="EMBL" id="AGT32533.1"/>
    </source>
</evidence>
<dbReference type="HOGENOM" id="CLU_3382040_0_0_9"/>
<proteinExistence type="predicted"/>
<accession>S5ZPY2</accession>
<keyword evidence="2" id="KW-1185">Reference proteome</keyword>
<dbReference type="Proteomes" id="UP000015500">
    <property type="component" value="Chromosome"/>
</dbReference>
<sequence length="33" mass="3825">MPDGKGTDRRACLTGMNLCLEKRVFWQEQAKQN</sequence>
<dbReference type="STRING" id="1921421.M493_11425"/>
<evidence type="ECO:0000313" key="2">
    <source>
        <dbReference type="Proteomes" id="UP000015500"/>
    </source>
</evidence>
<dbReference type="AlphaFoldDB" id="S5ZPY2"/>
<gene>
    <name evidence="1" type="ORF">M493_11425</name>
</gene>
<organism evidence="1 2">
    <name type="scientific">Geobacillus genomosp. 3</name>
    <dbReference type="NCBI Taxonomy" id="1921421"/>
    <lineage>
        <taxon>Bacteria</taxon>
        <taxon>Bacillati</taxon>
        <taxon>Bacillota</taxon>
        <taxon>Bacilli</taxon>
        <taxon>Bacillales</taxon>
        <taxon>Anoxybacillaceae</taxon>
        <taxon>Geobacillus</taxon>
    </lineage>
</organism>
<dbReference type="EMBL" id="CP006254">
    <property type="protein sequence ID" value="AGT32533.1"/>
    <property type="molecule type" value="Genomic_DNA"/>
</dbReference>
<name>S5ZPY2_GEOG3</name>
<protein>
    <submittedName>
        <fullName evidence="1">Uncharacterized protein</fullName>
    </submittedName>
</protein>
<dbReference type="KEGG" id="gjf:M493_11425"/>
<reference evidence="1 2" key="1">
    <citation type="journal article" date="2014" name="Genome Announc.">
        <title>Complete Genome Sequence of the Thermophilic Polychlorinated Biphenyl Degrader Geobacillus sp. Strain JF8 (NBRC 109937).</title>
        <authorList>
            <person name="Shintani M."/>
            <person name="Ohtsubo Y."/>
            <person name="Fukuda K."/>
            <person name="Hosoyama A."/>
            <person name="Ohji S."/>
            <person name="Yamazoe A."/>
            <person name="Fujita N."/>
            <person name="Nagata Y."/>
            <person name="Tsuda M."/>
            <person name="Hatta T."/>
            <person name="Kimbara K."/>
        </authorList>
    </citation>
    <scope>NUCLEOTIDE SEQUENCE [LARGE SCALE GENOMIC DNA]</scope>
    <source>
        <strain evidence="1 2">JF8</strain>
    </source>
</reference>